<dbReference type="HAMAP" id="MF_00605">
    <property type="entry name" value="TrmD"/>
    <property type="match status" value="1"/>
</dbReference>
<keyword evidence="7" id="KW-0963">Cytoplasm</keyword>
<organism evidence="16">
    <name type="scientific">hydrothermal vent metagenome</name>
    <dbReference type="NCBI Taxonomy" id="652676"/>
    <lineage>
        <taxon>unclassified sequences</taxon>
        <taxon>metagenomes</taxon>
        <taxon>ecological metagenomes</taxon>
    </lineage>
</organism>
<dbReference type="InterPro" id="IPR029026">
    <property type="entry name" value="tRNA_m1G_MTases_N"/>
</dbReference>
<proteinExistence type="inferred from homology"/>
<evidence type="ECO:0000256" key="1">
    <source>
        <dbReference type="ARBA" id="ARBA00002634"/>
    </source>
</evidence>
<evidence type="ECO:0000256" key="8">
    <source>
        <dbReference type="ARBA" id="ARBA00022603"/>
    </source>
</evidence>
<dbReference type="Pfam" id="PF01746">
    <property type="entry name" value="tRNA_m1G_MT"/>
    <property type="match status" value="1"/>
</dbReference>
<keyword evidence="11" id="KW-0819">tRNA processing</keyword>
<protein>
    <recommendedName>
        <fullName evidence="6">tRNA (guanine-N(1)-)-methyltransferase</fullName>
        <ecNumber evidence="5">2.1.1.228</ecNumber>
    </recommendedName>
    <alternativeName>
        <fullName evidence="12">M1G-methyltransferase</fullName>
    </alternativeName>
    <alternativeName>
        <fullName evidence="13">tRNA [GM37] methyltransferase</fullName>
    </alternativeName>
</protein>
<comment type="similarity">
    <text evidence="3">Belongs to the RNA methyltransferase TrmD family.</text>
</comment>
<evidence type="ECO:0000256" key="6">
    <source>
        <dbReference type="ARBA" id="ARBA00014679"/>
    </source>
</evidence>
<evidence type="ECO:0000256" key="10">
    <source>
        <dbReference type="ARBA" id="ARBA00022691"/>
    </source>
</evidence>
<dbReference type="FunFam" id="1.10.1270.20:FF:000001">
    <property type="entry name" value="tRNA (guanine-N(1)-)-methyltransferase"/>
    <property type="match status" value="1"/>
</dbReference>
<evidence type="ECO:0000256" key="3">
    <source>
        <dbReference type="ARBA" id="ARBA00007630"/>
    </source>
</evidence>
<evidence type="ECO:0000256" key="11">
    <source>
        <dbReference type="ARBA" id="ARBA00022694"/>
    </source>
</evidence>
<sequence>MRFDIITIFPEMFTASPLDFSLIGKASDKGLIEVNIHNLRDWTDDNHKTTDDAPYGGGAGMVMKAPPIALACDDLRKKSVGARVALMTPQGRPLNHNLARELSGLPGLIVICGRYEGVDERVRELCSDYEISIGDYVLTGGEIPAMALVDCVARLVPGVVSKEESIANDSHADGLLEHPHYTRPPEYRGLAAPEVLLSGHHEKIEKWRREQSIIRTARRRPDLLEKAGLTDEERKMVTDILADK</sequence>
<dbReference type="NCBIfam" id="NF000648">
    <property type="entry name" value="PRK00026.1"/>
    <property type="match status" value="1"/>
</dbReference>
<evidence type="ECO:0000256" key="2">
    <source>
        <dbReference type="ARBA" id="ARBA00004496"/>
    </source>
</evidence>
<evidence type="ECO:0000256" key="7">
    <source>
        <dbReference type="ARBA" id="ARBA00022490"/>
    </source>
</evidence>
<accession>A0A3B1BSS3</accession>
<dbReference type="InterPro" id="IPR023148">
    <property type="entry name" value="tRNA_m1G_MeTrfase_C_sf"/>
</dbReference>
<dbReference type="GO" id="GO:0005829">
    <property type="term" value="C:cytosol"/>
    <property type="evidence" value="ECO:0007669"/>
    <property type="project" value="TreeGrafter"/>
</dbReference>
<dbReference type="InterPro" id="IPR016009">
    <property type="entry name" value="tRNA_MeTrfase_TRMD/TRM10"/>
</dbReference>
<evidence type="ECO:0000256" key="12">
    <source>
        <dbReference type="ARBA" id="ARBA00029736"/>
    </source>
</evidence>
<dbReference type="InterPro" id="IPR029028">
    <property type="entry name" value="Alpha/beta_knot_MTases"/>
</dbReference>
<evidence type="ECO:0000259" key="15">
    <source>
        <dbReference type="Pfam" id="PF01746"/>
    </source>
</evidence>
<name>A0A3B1BSS3_9ZZZZ</name>
<dbReference type="FunFam" id="3.40.1280.10:FF:000001">
    <property type="entry name" value="tRNA (guanine-N(1)-)-methyltransferase"/>
    <property type="match status" value="1"/>
</dbReference>
<comment type="subcellular location">
    <subcellularLocation>
        <location evidence="2">Cytoplasm</location>
    </subcellularLocation>
</comment>
<comment type="function">
    <text evidence="1">Specifically methylates guanosine-37 in various tRNAs.</text>
</comment>
<dbReference type="InterPro" id="IPR002649">
    <property type="entry name" value="tRNA_m1G_MeTrfase_TrmD"/>
</dbReference>
<comment type="catalytic activity">
    <reaction evidence="14">
        <text>guanosine(37) in tRNA + S-adenosyl-L-methionine = N(1)-methylguanosine(37) in tRNA + S-adenosyl-L-homocysteine + H(+)</text>
        <dbReference type="Rhea" id="RHEA:36899"/>
        <dbReference type="Rhea" id="RHEA-COMP:10145"/>
        <dbReference type="Rhea" id="RHEA-COMP:10147"/>
        <dbReference type="ChEBI" id="CHEBI:15378"/>
        <dbReference type="ChEBI" id="CHEBI:57856"/>
        <dbReference type="ChEBI" id="CHEBI:59789"/>
        <dbReference type="ChEBI" id="CHEBI:73542"/>
        <dbReference type="ChEBI" id="CHEBI:74269"/>
        <dbReference type="EC" id="2.1.1.228"/>
    </reaction>
</comment>
<evidence type="ECO:0000256" key="4">
    <source>
        <dbReference type="ARBA" id="ARBA00011738"/>
    </source>
</evidence>
<evidence type="ECO:0000256" key="13">
    <source>
        <dbReference type="ARBA" id="ARBA00033392"/>
    </source>
</evidence>
<dbReference type="GO" id="GO:0052906">
    <property type="term" value="F:tRNA (guanine(37)-N1)-methyltransferase activity"/>
    <property type="evidence" value="ECO:0007669"/>
    <property type="project" value="UniProtKB-EC"/>
</dbReference>
<dbReference type="AlphaFoldDB" id="A0A3B1BSS3"/>
<dbReference type="PIRSF" id="PIRSF000386">
    <property type="entry name" value="tRNA_mtase"/>
    <property type="match status" value="1"/>
</dbReference>
<dbReference type="PANTHER" id="PTHR46417">
    <property type="entry name" value="TRNA (GUANINE-N(1)-)-METHYLTRANSFERASE"/>
    <property type="match status" value="1"/>
</dbReference>
<evidence type="ECO:0000256" key="14">
    <source>
        <dbReference type="ARBA" id="ARBA00047783"/>
    </source>
</evidence>
<keyword evidence="9 16" id="KW-0808">Transferase</keyword>
<keyword evidence="10" id="KW-0949">S-adenosyl-L-methionine</keyword>
<feature type="domain" description="tRNA methyltransferase TRMD/TRM10-type" evidence="15">
    <location>
        <begin position="1"/>
        <end position="226"/>
    </location>
</feature>
<dbReference type="PANTHER" id="PTHR46417:SF1">
    <property type="entry name" value="TRNA (GUANINE-N(1)-)-METHYLTRANSFERASE"/>
    <property type="match status" value="1"/>
</dbReference>
<dbReference type="EC" id="2.1.1.228" evidence="5"/>
<dbReference type="Gene3D" id="1.10.1270.20">
    <property type="entry name" value="tRNA(m1g37)methyltransferase, domain 2"/>
    <property type="match status" value="1"/>
</dbReference>
<evidence type="ECO:0000256" key="9">
    <source>
        <dbReference type="ARBA" id="ARBA00022679"/>
    </source>
</evidence>
<reference evidence="16" key="1">
    <citation type="submission" date="2018-06" db="EMBL/GenBank/DDBJ databases">
        <authorList>
            <person name="Zhirakovskaya E."/>
        </authorList>
    </citation>
    <scope>NUCLEOTIDE SEQUENCE</scope>
</reference>
<dbReference type="Gene3D" id="3.40.1280.10">
    <property type="match status" value="1"/>
</dbReference>
<comment type="subunit">
    <text evidence="4">Homodimer.</text>
</comment>
<gene>
    <name evidence="16" type="ORF">MNBD_NITROSPINAE02-461</name>
</gene>
<dbReference type="CDD" id="cd18080">
    <property type="entry name" value="TrmD-like"/>
    <property type="match status" value="1"/>
</dbReference>
<evidence type="ECO:0000313" key="16">
    <source>
        <dbReference type="EMBL" id="VAX20979.1"/>
    </source>
</evidence>
<evidence type="ECO:0000256" key="5">
    <source>
        <dbReference type="ARBA" id="ARBA00012807"/>
    </source>
</evidence>
<dbReference type="EMBL" id="UOGE01000063">
    <property type="protein sequence ID" value="VAX20979.1"/>
    <property type="molecule type" value="Genomic_DNA"/>
</dbReference>
<dbReference type="GO" id="GO:0002939">
    <property type="term" value="P:tRNA N1-guanine methylation"/>
    <property type="evidence" value="ECO:0007669"/>
    <property type="project" value="TreeGrafter"/>
</dbReference>
<dbReference type="SUPFAM" id="SSF75217">
    <property type="entry name" value="alpha/beta knot"/>
    <property type="match status" value="1"/>
</dbReference>
<keyword evidence="8 16" id="KW-0489">Methyltransferase</keyword>
<dbReference type="NCBIfam" id="TIGR00088">
    <property type="entry name" value="trmD"/>
    <property type="match status" value="1"/>
</dbReference>